<gene>
    <name evidence="1" type="ORF">GCM10009560_41620</name>
</gene>
<dbReference type="Proteomes" id="UP001501578">
    <property type="component" value="Unassembled WGS sequence"/>
</dbReference>
<keyword evidence="2" id="KW-1185">Reference proteome</keyword>
<comment type="caution">
    <text evidence="1">The sequence shown here is derived from an EMBL/GenBank/DDBJ whole genome shotgun (WGS) entry which is preliminary data.</text>
</comment>
<organism evidence="1 2">
    <name type="scientific">Nonomuraea longicatena</name>
    <dbReference type="NCBI Taxonomy" id="83682"/>
    <lineage>
        <taxon>Bacteria</taxon>
        <taxon>Bacillati</taxon>
        <taxon>Actinomycetota</taxon>
        <taxon>Actinomycetes</taxon>
        <taxon>Streptosporangiales</taxon>
        <taxon>Streptosporangiaceae</taxon>
        <taxon>Nonomuraea</taxon>
    </lineage>
</organism>
<evidence type="ECO:0000313" key="2">
    <source>
        <dbReference type="Proteomes" id="UP001501578"/>
    </source>
</evidence>
<evidence type="ECO:0000313" key="1">
    <source>
        <dbReference type="EMBL" id="GAA0934432.1"/>
    </source>
</evidence>
<sequence>MRPHSPDVPERLLLARRPRIVPIPGHPARVRENTAATEVALSADDLIDLDHLAERIGVQGERYKPAPPVTARPVIPEAGLHLPRLDHVVEILIPTT</sequence>
<proteinExistence type="predicted"/>
<dbReference type="EMBL" id="BAAAHQ010000021">
    <property type="protein sequence ID" value="GAA0934432.1"/>
    <property type="molecule type" value="Genomic_DNA"/>
</dbReference>
<reference evidence="2" key="1">
    <citation type="journal article" date="2019" name="Int. J. Syst. Evol. Microbiol.">
        <title>The Global Catalogue of Microorganisms (GCM) 10K type strain sequencing project: providing services to taxonomists for standard genome sequencing and annotation.</title>
        <authorList>
            <consortium name="The Broad Institute Genomics Platform"/>
            <consortium name="The Broad Institute Genome Sequencing Center for Infectious Disease"/>
            <person name="Wu L."/>
            <person name="Ma J."/>
        </authorList>
    </citation>
    <scope>NUCLEOTIDE SEQUENCE [LARGE SCALE GENOMIC DNA]</scope>
    <source>
        <strain evidence="2">JCM 11136</strain>
    </source>
</reference>
<accession>A0ABP4ABU8</accession>
<protein>
    <submittedName>
        <fullName evidence="1">Uncharacterized protein</fullName>
    </submittedName>
</protein>
<dbReference type="RefSeq" id="WP_343951584.1">
    <property type="nucleotide sequence ID" value="NZ_BAAAHQ010000021.1"/>
</dbReference>
<name>A0ABP4ABU8_9ACTN</name>